<sequence>MSGMSGTHLEVGSSSLDNCIVISSGEVPATPVSYGAQSKSVFELLIVPMLILLNLRECLSAVPLCCWHSMCTSNLLTSNQIA</sequence>
<name>A0A061G2Z4_THECC</name>
<dbReference type="InParanoid" id="A0A061G2Z4"/>
<accession>A0A061G2Z4</accession>
<dbReference type="AlphaFoldDB" id="A0A061G2Z4"/>
<dbReference type="Proteomes" id="UP000026915">
    <property type="component" value="Chromosome 3"/>
</dbReference>
<dbReference type="HOGENOM" id="CLU_2563020_0_0_1"/>
<organism evidence="1 2">
    <name type="scientific">Theobroma cacao</name>
    <name type="common">Cacao</name>
    <name type="synonym">Cocoa</name>
    <dbReference type="NCBI Taxonomy" id="3641"/>
    <lineage>
        <taxon>Eukaryota</taxon>
        <taxon>Viridiplantae</taxon>
        <taxon>Streptophyta</taxon>
        <taxon>Embryophyta</taxon>
        <taxon>Tracheophyta</taxon>
        <taxon>Spermatophyta</taxon>
        <taxon>Magnoliopsida</taxon>
        <taxon>eudicotyledons</taxon>
        <taxon>Gunneridae</taxon>
        <taxon>Pentapetalae</taxon>
        <taxon>rosids</taxon>
        <taxon>malvids</taxon>
        <taxon>Malvales</taxon>
        <taxon>Malvaceae</taxon>
        <taxon>Byttnerioideae</taxon>
        <taxon>Theobroma</taxon>
    </lineage>
</organism>
<dbReference type="EMBL" id="CM001881">
    <property type="protein sequence ID" value="EOY23758.1"/>
    <property type="molecule type" value="Genomic_DNA"/>
</dbReference>
<evidence type="ECO:0000313" key="2">
    <source>
        <dbReference type="Proteomes" id="UP000026915"/>
    </source>
</evidence>
<dbReference type="Gramene" id="EOY23758">
    <property type="protein sequence ID" value="EOY23758"/>
    <property type="gene ID" value="TCM_015556"/>
</dbReference>
<keyword evidence="2" id="KW-1185">Reference proteome</keyword>
<gene>
    <name evidence="1" type="ORF">TCM_015556</name>
</gene>
<proteinExistence type="predicted"/>
<protein>
    <submittedName>
        <fullName evidence="1">Uncharacterized protein</fullName>
    </submittedName>
</protein>
<reference evidence="1 2" key="1">
    <citation type="journal article" date="2013" name="Genome Biol.">
        <title>The genome sequence of the most widely cultivated cacao type and its use to identify candidate genes regulating pod color.</title>
        <authorList>
            <person name="Motamayor J.C."/>
            <person name="Mockaitis K."/>
            <person name="Schmutz J."/>
            <person name="Haiminen N."/>
            <person name="Iii D.L."/>
            <person name="Cornejo O."/>
            <person name="Findley S.D."/>
            <person name="Zheng P."/>
            <person name="Utro F."/>
            <person name="Royaert S."/>
            <person name="Saski C."/>
            <person name="Jenkins J."/>
            <person name="Podicheti R."/>
            <person name="Zhao M."/>
            <person name="Scheffler B.E."/>
            <person name="Stack J.C."/>
            <person name="Feltus F.A."/>
            <person name="Mustiga G.M."/>
            <person name="Amores F."/>
            <person name="Phillips W."/>
            <person name="Marelli J.P."/>
            <person name="May G.D."/>
            <person name="Shapiro H."/>
            <person name="Ma J."/>
            <person name="Bustamante C.D."/>
            <person name="Schnell R.J."/>
            <person name="Main D."/>
            <person name="Gilbert D."/>
            <person name="Parida L."/>
            <person name="Kuhn D.N."/>
        </authorList>
    </citation>
    <scope>NUCLEOTIDE SEQUENCE [LARGE SCALE GENOMIC DNA]</scope>
    <source>
        <strain evidence="2">cv. Matina 1-6</strain>
    </source>
</reference>
<evidence type="ECO:0000313" key="1">
    <source>
        <dbReference type="EMBL" id="EOY23758.1"/>
    </source>
</evidence>